<feature type="transmembrane region" description="Helical" evidence="5">
    <location>
        <begin position="27"/>
        <end position="45"/>
    </location>
</feature>
<organism evidence="7">
    <name type="scientific">uncultured Solirubrobacteraceae bacterium</name>
    <dbReference type="NCBI Taxonomy" id="1162706"/>
    <lineage>
        <taxon>Bacteria</taxon>
        <taxon>Bacillati</taxon>
        <taxon>Actinomycetota</taxon>
        <taxon>Thermoleophilia</taxon>
        <taxon>Solirubrobacterales</taxon>
        <taxon>Solirubrobacteraceae</taxon>
        <taxon>environmental samples</taxon>
    </lineage>
</organism>
<feature type="transmembrane region" description="Helical" evidence="5">
    <location>
        <begin position="104"/>
        <end position="131"/>
    </location>
</feature>
<dbReference type="AlphaFoldDB" id="A0A6J4RRF8"/>
<name>A0A6J4RRF8_9ACTN</name>
<dbReference type="InterPro" id="IPR047817">
    <property type="entry name" value="ABC2_TM_bact-type"/>
</dbReference>
<feature type="transmembrane region" description="Helical" evidence="5">
    <location>
        <begin position="137"/>
        <end position="159"/>
    </location>
</feature>
<evidence type="ECO:0000313" key="7">
    <source>
        <dbReference type="EMBL" id="CAA9474294.1"/>
    </source>
</evidence>
<comment type="subcellular location">
    <subcellularLocation>
        <location evidence="5">Cell membrane</location>
        <topology evidence="5">Multi-pass membrane protein</topology>
    </subcellularLocation>
    <subcellularLocation>
        <location evidence="1">Membrane</location>
        <topology evidence="1">Multi-pass membrane protein</topology>
    </subcellularLocation>
</comment>
<dbReference type="InterPro" id="IPR052522">
    <property type="entry name" value="ABC-2_transport_permease"/>
</dbReference>
<sequence>MSERQIRFTSLLRREVSRFLKIKRQTLGAPLLETFLYISVFGAALGSRIDELHGVDYVVFIIPGLIMMAWAMNAFSNNSSSILQQKFQRAIDDQLSSPASPLELLLAFSLGGFLRGMIVATLTFAAASVLVDIPVEHALVLVAAIFLVGFFFAQLGVLVGVRAEQFDDVSFAQTFVLQPLIFLGGVFYSASLLPEPFQTLTHFNPVFYMIGLVRYGFLGYSETNIALSLAVLTIATLTLFAVNHTLFSRGYRLRA</sequence>
<dbReference type="PIRSF" id="PIRSF006648">
    <property type="entry name" value="DrrB"/>
    <property type="match status" value="1"/>
</dbReference>
<dbReference type="NCBIfam" id="NF011648">
    <property type="entry name" value="PRK15066.1"/>
    <property type="match status" value="1"/>
</dbReference>
<feature type="transmembrane region" description="Helical" evidence="5">
    <location>
        <begin position="225"/>
        <end position="247"/>
    </location>
</feature>
<feature type="transmembrane region" description="Helical" evidence="5">
    <location>
        <begin position="171"/>
        <end position="190"/>
    </location>
</feature>
<evidence type="ECO:0000256" key="4">
    <source>
        <dbReference type="ARBA" id="ARBA00023136"/>
    </source>
</evidence>
<accession>A0A6J4RRF8</accession>
<feature type="transmembrane region" description="Helical" evidence="5">
    <location>
        <begin position="57"/>
        <end position="76"/>
    </location>
</feature>
<keyword evidence="2 5" id="KW-0812">Transmembrane</keyword>
<evidence type="ECO:0000256" key="2">
    <source>
        <dbReference type="ARBA" id="ARBA00022692"/>
    </source>
</evidence>
<dbReference type="PANTHER" id="PTHR43332:SF2">
    <property type="entry name" value="INNER MEMBRANE TRANSPORT PERMEASE YADH"/>
    <property type="match status" value="1"/>
</dbReference>
<protein>
    <recommendedName>
        <fullName evidence="5">Transport permease protein</fullName>
    </recommendedName>
</protein>
<dbReference type="PANTHER" id="PTHR43332">
    <property type="entry name" value="INNER MEMBRANE TRANSPORT PERMEASE YADH-RELATED"/>
    <property type="match status" value="1"/>
</dbReference>
<dbReference type="Pfam" id="PF01061">
    <property type="entry name" value="ABC2_membrane"/>
    <property type="match status" value="1"/>
</dbReference>
<dbReference type="GO" id="GO:0043190">
    <property type="term" value="C:ATP-binding cassette (ABC) transporter complex"/>
    <property type="evidence" value="ECO:0007669"/>
    <property type="project" value="InterPro"/>
</dbReference>
<evidence type="ECO:0000256" key="5">
    <source>
        <dbReference type="RuleBase" id="RU361157"/>
    </source>
</evidence>
<evidence type="ECO:0000256" key="1">
    <source>
        <dbReference type="ARBA" id="ARBA00004141"/>
    </source>
</evidence>
<evidence type="ECO:0000256" key="3">
    <source>
        <dbReference type="ARBA" id="ARBA00022989"/>
    </source>
</evidence>
<gene>
    <name evidence="7" type="ORF">AVDCRST_MAG38-1543</name>
</gene>
<keyword evidence="4 5" id="KW-0472">Membrane</keyword>
<dbReference type="InterPro" id="IPR000412">
    <property type="entry name" value="ABC_2_transport"/>
</dbReference>
<feature type="domain" description="ABC transmembrane type-2" evidence="6">
    <location>
        <begin position="21"/>
        <end position="250"/>
    </location>
</feature>
<reference evidence="7" key="1">
    <citation type="submission" date="2020-02" db="EMBL/GenBank/DDBJ databases">
        <authorList>
            <person name="Meier V. D."/>
        </authorList>
    </citation>
    <scope>NUCLEOTIDE SEQUENCE</scope>
    <source>
        <strain evidence="7">AVDCRST_MAG38</strain>
    </source>
</reference>
<keyword evidence="5" id="KW-1003">Cell membrane</keyword>
<keyword evidence="3 5" id="KW-1133">Transmembrane helix</keyword>
<comment type="similarity">
    <text evidence="5">Belongs to the ABC-2 integral membrane protein family.</text>
</comment>
<proteinExistence type="inferred from homology"/>
<keyword evidence="5" id="KW-0813">Transport</keyword>
<dbReference type="EMBL" id="CADCVJ010000118">
    <property type="protein sequence ID" value="CAA9474294.1"/>
    <property type="molecule type" value="Genomic_DNA"/>
</dbReference>
<dbReference type="GO" id="GO:0140359">
    <property type="term" value="F:ABC-type transporter activity"/>
    <property type="evidence" value="ECO:0007669"/>
    <property type="project" value="InterPro"/>
</dbReference>
<dbReference type="PRINTS" id="PR00164">
    <property type="entry name" value="ABC2TRNSPORT"/>
</dbReference>
<dbReference type="PROSITE" id="PS51012">
    <property type="entry name" value="ABC_TM2"/>
    <property type="match status" value="1"/>
</dbReference>
<evidence type="ECO:0000259" key="6">
    <source>
        <dbReference type="PROSITE" id="PS51012"/>
    </source>
</evidence>
<dbReference type="InterPro" id="IPR013525">
    <property type="entry name" value="ABC2_TM"/>
</dbReference>